<dbReference type="PANTHER" id="PTHR12526">
    <property type="entry name" value="GLYCOSYLTRANSFERASE"/>
    <property type="match status" value="1"/>
</dbReference>
<organism evidence="5">
    <name type="scientific">mine drainage metagenome</name>
    <dbReference type="NCBI Taxonomy" id="410659"/>
    <lineage>
        <taxon>unclassified sequences</taxon>
        <taxon>metagenomes</taxon>
        <taxon>ecological metagenomes</taxon>
    </lineage>
</organism>
<proteinExistence type="predicted"/>
<comment type="caution">
    <text evidence="5">The sequence shown here is derived from an EMBL/GenBank/DDBJ whole genome shotgun (WGS) entry which is preliminary data.</text>
</comment>
<evidence type="ECO:0000259" key="3">
    <source>
        <dbReference type="Pfam" id="PF00534"/>
    </source>
</evidence>
<dbReference type="CDD" id="cd03801">
    <property type="entry name" value="GT4_PimA-like"/>
    <property type="match status" value="1"/>
</dbReference>
<dbReference type="GO" id="GO:0016757">
    <property type="term" value="F:glycosyltransferase activity"/>
    <property type="evidence" value="ECO:0007669"/>
    <property type="project" value="UniProtKB-KW"/>
</dbReference>
<protein>
    <submittedName>
        <fullName evidence="5">Glycosyl transferase, group 1 domain protein</fullName>
        <ecNumber evidence="5">2.4.-.-</ecNumber>
    </submittedName>
</protein>
<sequence length="273" mass="30496">MALGESVRVYAGDLASEQPWTHRTDRPKAIDGIPVDWFPVRRRLLPGLTMPMMLGLIRALDRDRPEILHAHSHRYGHLLEAAAVARRHSIPFVVSTHYHPADRREPMIKRGLLRGQDFLFGAAVYRRAQAIVVETELERHRVAEFAPRDRIHVIPPGVDSAAWAHAGDGPGPADLPDAYIVYAGRIASNKGLPGLVEAVARLPPEHRLPLVLVGAEWGEGDRIRSTARRWGIEDRIVVLGHRPDPAEYRSIVGHARLLVLPSEWEAFGLVLLE</sequence>
<dbReference type="Gene3D" id="3.40.50.2000">
    <property type="entry name" value="Glycogen Phosphorylase B"/>
    <property type="match status" value="2"/>
</dbReference>
<dbReference type="InterPro" id="IPR001296">
    <property type="entry name" value="Glyco_trans_1"/>
</dbReference>
<evidence type="ECO:0000313" key="5">
    <source>
        <dbReference type="EMBL" id="EQD75264.1"/>
    </source>
</evidence>
<dbReference type="Pfam" id="PF00534">
    <property type="entry name" value="Glycos_transf_1"/>
    <property type="match status" value="1"/>
</dbReference>
<dbReference type="Pfam" id="PF13439">
    <property type="entry name" value="Glyco_transf_4"/>
    <property type="match status" value="1"/>
</dbReference>
<accession>T1D184</accession>
<evidence type="ECO:0000256" key="1">
    <source>
        <dbReference type="ARBA" id="ARBA00022676"/>
    </source>
</evidence>
<feature type="domain" description="Glycosyl transferase family 1" evidence="3">
    <location>
        <begin position="176"/>
        <end position="273"/>
    </location>
</feature>
<gene>
    <name evidence="5" type="ORF">B1A_04063</name>
</gene>
<dbReference type="SUPFAM" id="SSF53756">
    <property type="entry name" value="UDP-Glycosyltransferase/glycogen phosphorylase"/>
    <property type="match status" value="1"/>
</dbReference>
<dbReference type="EMBL" id="AUZX01002958">
    <property type="protein sequence ID" value="EQD75264.1"/>
    <property type="molecule type" value="Genomic_DNA"/>
</dbReference>
<evidence type="ECO:0000256" key="2">
    <source>
        <dbReference type="ARBA" id="ARBA00022679"/>
    </source>
</evidence>
<dbReference type="PANTHER" id="PTHR12526:SF510">
    <property type="entry name" value="D-INOSITOL 3-PHOSPHATE GLYCOSYLTRANSFERASE"/>
    <property type="match status" value="1"/>
</dbReference>
<keyword evidence="2 5" id="KW-0808">Transferase</keyword>
<dbReference type="EC" id="2.4.-.-" evidence="5"/>
<reference evidence="5" key="2">
    <citation type="journal article" date="2014" name="ISME J.">
        <title>Microbial stratification in low pH oxic and suboxic macroscopic growths along an acid mine drainage.</title>
        <authorList>
            <person name="Mendez-Garcia C."/>
            <person name="Mesa V."/>
            <person name="Sprenger R.R."/>
            <person name="Richter M."/>
            <person name="Diez M.S."/>
            <person name="Solano J."/>
            <person name="Bargiela R."/>
            <person name="Golyshina O.V."/>
            <person name="Manteca A."/>
            <person name="Ramos J.L."/>
            <person name="Gallego J.R."/>
            <person name="Llorente I."/>
            <person name="Martins Dos Santos V.A."/>
            <person name="Jensen O.N."/>
            <person name="Pelaez A.I."/>
            <person name="Sanchez J."/>
            <person name="Ferrer M."/>
        </authorList>
    </citation>
    <scope>NUCLEOTIDE SEQUENCE</scope>
</reference>
<reference evidence="5" key="1">
    <citation type="submission" date="2013-08" db="EMBL/GenBank/DDBJ databases">
        <authorList>
            <person name="Mendez C."/>
            <person name="Richter M."/>
            <person name="Ferrer M."/>
            <person name="Sanchez J."/>
        </authorList>
    </citation>
    <scope>NUCLEOTIDE SEQUENCE</scope>
</reference>
<dbReference type="InterPro" id="IPR028098">
    <property type="entry name" value="Glyco_trans_4-like_N"/>
</dbReference>
<keyword evidence="1 5" id="KW-0328">Glycosyltransferase</keyword>
<name>T1D184_9ZZZZ</name>
<feature type="domain" description="Glycosyltransferase subfamily 4-like N-terminal" evidence="4">
    <location>
        <begin position="22"/>
        <end position="160"/>
    </location>
</feature>
<evidence type="ECO:0000259" key="4">
    <source>
        <dbReference type="Pfam" id="PF13439"/>
    </source>
</evidence>
<dbReference type="AlphaFoldDB" id="T1D184"/>
<feature type="non-terminal residue" evidence="5">
    <location>
        <position position="273"/>
    </location>
</feature>